<gene>
    <name evidence="1" type="ORF">A2751_02435</name>
</gene>
<evidence type="ECO:0000313" key="2">
    <source>
        <dbReference type="Proteomes" id="UP000176864"/>
    </source>
</evidence>
<dbReference type="AlphaFoldDB" id="A0A1F5NJP0"/>
<organism evidence="1 2">
    <name type="scientific">Candidatus Doudnabacteria bacterium RIFCSPHIGHO2_01_FULL_46_14</name>
    <dbReference type="NCBI Taxonomy" id="1817824"/>
    <lineage>
        <taxon>Bacteria</taxon>
        <taxon>Candidatus Doudnaibacteriota</taxon>
    </lineage>
</organism>
<dbReference type="STRING" id="1817824.A2751_02435"/>
<dbReference type="Proteomes" id="UP000176864">
    <property type="component" value="Unassembled WGS sequence"/>
</dbReference>
<accession>A0A1F5NJP0</accession>
<reference evidence="1 2" key="1">
    <citation type="journal article" date="2016" name="Nat. Commun.">
        <title>Thousands of microbial genomes shed light on interconnected biogeochemical processes in an aquifer system.</title>
        <authorList>
            <person name="Anantharaman K."/>
            <person name="Brown C.T."/>
            <person name="Hug L.A."/>
            <person name="Sharon I."/>
            <person name="Castelle C.J."/>
            <person name="Probst A.J."/>
            <person name="Thomas B.C."/>
            <person name="Singh A."/>
            <person name="Wilkins M.J."/>
            <person name="Karaoz U."/>
            <person name="Brodie E.L."/>
            <person name="Williams K.H."/>
            <person name="Hubbard S.S."/>
            <person name="Banfield J.F."/>
        </authorList>
    </citation>
    <scope>NUCLEOTIDE SEQUENCE [LARGE SCALE GENOMIC DNA]</scope>
</reference>
<protein>
    <submittedName>
        <fullName evidence="1">Uncharacterized protein</fullName>
    </submittedName>
</protein>
<evidence type="ECO:0000313" key="1">
    <source>
        <dbReference type="EMBL" id="OGE77879.1"/>
    </source>
</evidence>
<comment type="caution">
    <text evidence="1">The sequence shown here is derived from an EMBL/GenBank/DDBJ whole genome shotgun (WGS) entry which is preliminary data.</text>
</comment>
<name>A0A1F5NJP0_9BACT</name>
<proteinExistence type="predicted"/>
<sequence length="241" mass="27947">MSHLAKAQQYVKEMFEVWKDDTTGKRMSRGESWVIGEAIGYFVLGFREYPAELLSLTLEILVKNGVDSRYCRWLLDYVQNGPLFFPEIFDWDSIAKFEDRLAAHWPCTSPARYVFAQEYWLANSEIQTDPSRTISALHLNSIVGSMTTKEEKMWYSEYFHGEHFLLPYPQGIASRLQDLIQSVNKLTTDIKSQTADLAVVTILVRQKREADKAFLETVYYNIAKPFLRGESFPYPGRKTEV</sequence>
<dbReference type="EMBL" id="MFEK01000016">
    <property type="protein sequence ID" value="OGE77879.1"/>
    <property type="molecule type" value="Genomic_DNA"/>
</dbReference>